<evidence type="ECO:0000313" key="4">
    <source>
        <dbReference type="Proteomes" id="UP000294847"/>
    </source>
</evidence>
<reference evidence="2 4" key="1">
    <citation type="journal article" date="2019" name="Mol. Biol. Evol.">
        <title>Blast fungal genomes show frequent chromosomal changes, gene gains and losses, and effector gene turnover.</title>
        <authorList>
            <person name="Gomez Luciano L.B."/>
            <person name="Jason Tsai I."/>
            <person name="Chuma I."/>
            <person name="Tosa Y."/>
            <person name="Chen Y.H."/>
            <person name="Li J.Y."/>
            <person name="Li M.Y."/>
            <person name="Jade Lu M.Y."/>
            <person name="Nakayashiki H."/>
            <person name="Li W.H."/>
        </authorList>
    </citation>
    <scope>NUCLEOTIDE SEQUENCE [LARGE SCALE GENOMIC DNA]</scope>
    <source>
        <strain evidence="2">MZ5-1-6</strain>
    </source>
</reference>
<name>A0A4V1C6G9_PYROR</name>
<feature type="compositionally biased region" description="Basic and acidic residues" evidence="1">
    <location>
        <begin position="224"/>
        <end position="243"/>
    </location>
</feature>
<evidence type="ECO:0000313" key="3">
    <source>
        <dbReference type="EMBL" id="QBZ60089.1"/>
    </source>
</evidence>
<dbReference type="Gene3D" id="3.40.50.300">
    <property type="entry name" value="P-loop containing nucleotide triphosphate hydrolases"/>
    <property type="match status" value="1"/>
</dbReference>
<protein>
    <recommendedName>
        <fullName evidence="5">NB-ARC domain-containing protein</fullName>
    </recommendedName>
</protein>
<dbReference type="EMBL" id="CP034206">
    <property type="protein sequence ID" value="QBZ59845.1"/>
    <property type="molecule type" value="Genomic_DNA"/>
</dbReference>
<dbReference type="EMBL" id="CP034206">
    <property type="protein sequence ID" value="QBZ60089.1"/>
    <property type="molecule type" value="Genomic_DNA"/>
</dbReference>
<dbReference type="InterPro" id="IPR027417">
    <property type="entry name" value="P-loop_NTPase"/>
</dbReference>
<evidence type="ECO:0000256" key="1">
    <source>
        <dbReference type="SAM" id="MobiDB-lite"/>
    </source>
</evidence>
<dbReference type="Proteomes" id="UP000294847">
    <property type="component" value="Chromosome 3"/>
</dbReference>
<sequence length="335" mass="38912">METRARIDEDLRFIADTVKIPGRGQFDTNIPLFLEQWLRNAENGRWLLILDNANNGDVFFNADHASKNATNATAAANNKKKSLSFYLPQYSHGSILIISRKKEIAETLTGNHKSIIEVNPINEEHAIKLLRKKTGHQPDMENVANKYLKDFEKSDRHKLNILNRNEGINLKRNREISNSVIITWQILFEAIRSERQLTINLLSLINFFDHQGIPESLVQPRNDYYGHNKDGNEPECNKNDNNRSDYNNDSDSPYISSSSDGLFGQSFEDNLKIFRDYNLVFINDIGNVFKMHNFMQLAIKRWLKIDEKMEIFKAQYINRIAGDFFAGYYNNWPKC</sequence>
<dbReference type="SUPFAM" id="SSF52540">
    <property type="entry name" value="P-loop containing nucleoside triphosphate hydrolases"/>
    <property type="match status" value="1"/>
</dbReference>
<proteinExistence type="predicted"/>
<gene>
    <name evidence="2" type="ORF">PoMZ_04810</name>
    <name evidence="3" type="ORF">PoMZ_05060</name>
</gene>
<organism evidence="2 4">
    <name type="scientific">Pyricularia oryzae</name>
    <name type="common">Rice blast fungus</name>
    <name type="synonym">Magnaporthe oryzae</name>
    <dbReference type="NCBI Taxonomy" id="318829"/>
    <lineage>
        <taxon>Eukaryota</taxon>
        <taxon>Fungi</taxon>
        <taxon>Dikarya</taxon>
        <taxon>Ascomycota</taxon>
        <taxon>Pezizomycotina</taxon>
        <taxon>Sordariomycetes</taxon>
        <taxon>Sordariomycetidae</taxon>
        <taxon>Magnaporthales</taxon>
        <taxon>Pyriculariaceae</taxon>
        <taxon>Pyricularia</taxon>
    </lineage>
</organism>
<feature type="region of interest" description="Disordered" evidence="1">
    <location>
        <begin position="219"/>
        <end position="259"/>
    </location>
</feature>
<feature type="compositionally biased region" description="Low complexity" evidence="1">
    <location>
        <begin position="244"/>
        <end position="259"/>
    </location>
</feature>
<evidence type="ECO:0008006" key="5">
    <source>
        <dbReference type="Google" id="ProtNLM"/>
    </source>
</evidence>
<dbReference type="AlphaFoldDB" id="A0A4V1C6G9"/>
<evidence type="ECO:0000313" key="2">
    <source>
        <dbReference type="EMBL" id="QBZ59845.1"/>
    </source>
</evidence>
<accession>A0A4V1C6G9</accession>